<dbReference type="AlphaFoldDB" id="A0A7S8ECR1"/>
<feature type="transmembrane region" description="Helical" evidence="7">
    <location>
        <begin position="142"/>
        <end position="161"/>
    </location>
</feature>
<keyword evidence="2 7" id="KW-0813">Transport</keyword>
<dbReference type="InterPro" id="IPR035906">
    <property type="entry name" value="MetI-like_sf"/>
</dbReference>
<comment type="similarity">
    <text evidence="7">Belongs to the binding-protein-dependent transport system permease family.</text>
</comment>
<accession>A0A7S8ECR1</accession>
<evidence type="ECO:0000256" key="5">
    <source>
        <dbReference type="ARBA" id="ARBA00022989"/>
    </source>
</evidence>
<dbReference type="PANTHER" id="PTHR43744">
    <property type="entry name" value="ABC TRANSPORTER PERMEASE PROTEIN MG189-RELATED-RELATED"/>
    <property type="match status" value="1"/>
</dbReference>
<evidence type="ECO:0000256" key="7">
    <source>
        <dbReference type="RuleBase" id="RU363032"/>
    </source>
</evidence>
<name>A0A7S8ECR1_9CHLR</name>
<evidence type="ECO:0000313" key="10">
    <source>
        <dbReference type="Proteomes" id="UP000594468"/>
    </source>
</evidence>
<evidence type="ECO:0000256" key="1">
    <source>
        <dbReference type="ARBA" id="ARBA00004651"/>
    </source>
</evidence>
<evidence type="ECO:0000256" key="2">
    <source>
        <dbReference type="ARBA" id="ARBA00022448"/>
    </source>
</evidence>
<dbReference type="PANTHER" id="PTHR43744:SF12">
    <property type="entry name" value="ABC TRANSPORTER PERMEASE PROTEIN MG189-RELATED"/>
    <property type="match status" value="1"/>
</dbReference>
<evidence type="ECO:0000259" key="8">
    <source>
        <dbReference type="PROSITE" id="PS50928"/>
    </source>
</evidence>
<evidence type="ECO:0000313" key="9">
    <source>
        <dbReference type="EMBL" id="QPC84575.1"/>
    </source>
</evidence>
<protein>
    <submittedName>
        <fullName evidence="9">Carbohydrate ABC transporter permease</fullName>
    </submittedName>
</protein>
<keyword evidence="4 7" id="KW-0812">Transmembrane</keyword>
<keyword evidence="10" id="KW-1185">Reference proteome</keyword>
<dbReference type="Proteomes" id="UP000594468">
    <property type="component" value="Chromosome"/>
</dbReference>
<dbReference type="GO" id="GO:0005886">
    <property type="term" value="C:plasma membrane"/>
    <property type="evidence" value="ECO:0007669"/>
    <property type="project" value="UniProtKB-SubCell"/>
</dbReference>
<evidence type="ECO:0000256" key="6">
    <source>
        <dbReference type="ARBA" id="ARBA00023136"/>
    </source>
</evidence>
<feature type="transmembrane region" description="Helical" evidence="7">
    <location>
        <begin position="78"/>
        <end position="100"/>
    </location>
</feature>
<gene>
    <name evidence="9" type="ORF">G4Y79_09420</name>
</gene>
<dbReference type="InterPro" id="IPR000515">
    <property type="entry name" value="MetI-like"/>
</dbReference>
<feature type="transmembrane region" description="Helical" evidence="7">
    <location>
        <begin position="12"/>
        <end position="33"/>
    </location>
</feature>
<keyword evidence="5 7" id="KW-1133">Transmembrane helix</keyword>
<feature type="transmembrane region" description="Helical" evidence="7">
    <location>
        <begin position="109"/>
        <end position="130"/>
    </location>
</feature>
<keyword evidence="3" id="KW-1003">Cell membrane</keyword>
<feature type="transmembrane region" description="Helical" evidence="7">
    <location>
        <begin position="202"/>
        <end position="222"/>
    </location>
</feature>
<dbReference type="Gene3D" id="1.10.3720.10">
    <property type="entry name" value="MetI-like"/>
    <property type="match status" value="1"/>
</dbReference>
<dbReference type="GO" id="GO:0055085">
    <property type="term" value="P:transmembrane transport"/>
    <property type="evidence" value="ECO:0007669"/>
    <property type="project" value="InterPro"/>
</dbReference>
<organism evidence="9 10">
    <name type="scientific">Phototrophicus methaneseepsis</name>
    <dbReference type="NCBI Taxonomy" id="2710758"/>
    <lineage>
        <taxon>Bacteria</taxon>
        <taxon>Bacillati</taxon>
        <taxon>Chloroflexota</taxon>
        <taxon>Candidatus Thermofontia</taxon>
        <taxon>Phototrophicales</taxon>
        <taxon>Phototrophicaceae</taxon>
        <taxon>Phototrophicus</taxon>
    </lineage>
</organism>
<dbReference type="Pfam" id="PF00528">
    <property type="entry name" value="BPD_transp_1"/>
    <property type="match status" value="1"/>
</dbReference>
<proteinExistence type="inferred from homology"/>
<dbReference type="PROSITE" id="PS50928">
    <property type="entry name" value="ABC_TM1"/>
    <property type="match status" value="1"/>
</dbReference>
<dbReference type="EMBL" id="CP062983">
    <property type="protein sequence ID" value="QPC84575.1"/>
    <property type="molecule type" value="Genomic_DNA"/>
</dbReference>
<feature type="transmembrane region" description="Helical" evidence="7">
    <location>
        <begin position="242"/>
        <end position="264"/>
    </location>
</feature>
<evidence type="ECO:0000256" key="4">
    <source>
        <dbReference type="ARBA" id="ARBA00022692"/>
    </source>
</evidence>
<comment type="subcellular location">
    <subcellularLocation>
        <location evidence="1 7">Cell membrane</location>
        <topology evidence="1 7">Multi-pass membrane protein</topology>
    </subcellularLocation>
</comment>
<sequence>MTSGKRISITQIILLLASISWLLVAGTPFYLMALTGFKARFELMSGGSVFDLPEVFLFDNYREVLFEGPFLKYLGNSVFVVSISVLLILTLSAMSSYVFARIKFRGRSVIFSLIIAGLVIPLHVTLIPVYLLTQQIGIYDTLWALIGPYVAFNLPLSIFILTEFMRQIPIELEEAARIDGSSTLNTFIKIILPLSTPGMATLAIYNAVMLWNEFVFSFVLILNPDSRTLPLAIWEYQGEYSMNIPAVMAVLTLSALPLILLFIVGQERVIKGMMAGALK</sequence>
<dbReference type="RefSeq" id="WP_195172638.1">
    <property type="nucleotide sequence ID" value="NZ_CP062983.1"/>
</dbReference>
<evidence type="ECO:0000256" key="3">
    <source>
        <dbReference type="ARBA" id="ARBA00022475"/>
    </source>
</evidence>
<dbReference type="CDD" id="cd06261">
    <property type="entry name" value="TM_PBP2"/>
    <property type="match status" value="1"/>
</dbReference>
<dbReference type="KEGG" id="pmet:G4Y79_09420"/>
<feature type="domain" description="ABC transmembrane type-1" evidence="8">
    <location>
        <begin position="74"/>
        <end position="265"/>
    </location>
</feature>
<reference evidence="9 10" key="1">
    <citation type="submission" date="2020-02" db="EMBL/GenBank/DDBJ databases">
        <authorList>
            <person name="Zheng R.K."/>
            <person name="Sun C.M."/>
        </authorList>
    </citation>
    <scope>NUCLEOTIDE SEQUENCE [LARGE SCALE GENOMIC DNA]</scope>
    <source>
        <strain evidence="10">rifampicinis</strain>
    </source>
</reference>
<keyword evidence="6 7" id="KW-0472">Membrane</keyword>
<dbReference type="SUPFAM" id="SSF161098">
    <property type="entry name" value="MetI-like"/>
    <property type="match status" value="1"/>
</dbReference>